<evidence type="ECO:0000256" key="3">
    <source>
        <dbReference type="ARBA" id="ARBA00022475"/>
    </source>
</evidence>
<dbReference type="Proteomes" id="UP001237448">
    <property type="component" value="Unassembled WGS sequence"/>
</dbReference>
<keyword evidence="4" id="KW-0547">Nucleotide-binding</keyword>
<evidence type="ECO:0000259" key="8">
    <source>
        <dbReference type="PROSITE" id="PS50893"/>
    </source>
</evidence>
<evidence type="ECO:0000256" key="4">
    <source>
        <dbReference type="ARBA" id="ARBA00022741"/>
    </source>
</evidence>
<reference evidence="9 10" key="1">
    <citation type="submission" date="2023-07" db="EMBL/GenBank/DDBJ databases">
        <title>Genomic Encyclopedia of Type Strains, Phase IV (KMG-IV): sequencing the most valuable type-strain genomes for metagenomic binning, comparative biology and taxonomic classification.</title>
        <authorList>
            <person name="Goeker M."/>
        </authorList>
    </citation>
    <scope>NUCLEOTIDE SEQUENCE [LARGE SCALE GENOMIC DNA]</scope>
    <source>
        <strain evidence="9 10">DSM 5896</strain>
    </source>
</reference>
<dbReference type="RefSeq" id="WP_307423728.1">
    <property type="nucleotide sequence ID" value="NZ_JAUSVK010000001.1"/>
</dbReference>
<gene>
    <name evidence="9" type="ORF">J3R73_001222</name>
</gene>
<dbReference type="Gene3D" id="2.40.50.100">
    <property type="match status" value="1"/>
</dbReference>
<evidence type="ECO:0000256" key="5">
    <source>
        <dbReference type="ARBA" id="ARBA00022840"/>
    </source>
</evidence>
<dbReference type="InterPro" id="IPR027417">
    <property type="entry name" value="P-loop_NTPase"/>
</dbReference>
<feature type="domain" description="ABC transporter" evidence="8">
    <location>
        <begin position="4"/>
        <end position="234"/>
    </location>
</feature>
<dbReference type="InterPro" id="IPR047641">
    <property type="entry name" value="ABC_transpr_MalK/UgpC-like"/>
</dbReference>
<keyword evidence="9" id="KW-0762">Sugar transport</keyword>
<dbReference type="CDD" id="cd03301">
    <property type="entry name" value="ABC_MalK_N"/>
    <property type="match status" value="1"/>
</dbReference>
<evidence type="ECO:0000256" key="1">
    <source>
        <dbReference type="ARBA" id="ARBA00005417"/>
    </source>
</evidence>
<dbReference type="SUPFAM" id="SSF52540">
    <property type="entry name" value="P-loop containing nucleoside triphosphate hydrolases"/>
    <property type="match status" value="1"/>
</dbReference>
<evidence type="ECO:0000313" key="10">
    <source>
        <dbReference type="Proteomes" id="UP001237448"/>
    </source>
</evidence>
<dbReference type="InterPro" id="IPR008995">
    <property type="entry name" value="Mo/tungstate-bd_C_term_dom"/>
</dbReference>
<dbReference type="InterPro" id="IPR003593">
    <property type="entry name" value="AAA+_ATPase"/>
</dbReference>
<dbReference type="NCBIfam" id="NF008653">
    <property type="entry name" value="PRK11650.1"/>
    <property type="match status" value="1"/>
</dbReference>
<dbReference type="PROSITE" id="PS00211">
    <property type="entry name" value="ABC_TRANSPORTER_1"/>
    <property type="match status" value="1"/>
</dbReference>
<dbReference type="InterPro" id="IPR003439">
    <property type="entry name" value="ABC_transporter-like_ATP-bd"/>
</dbReference>
<dbReference type="Gene3D" id="2.40.50.140">
    <property type="entry name" value="Nucleic acid-binding proteins"/>
    <property type="match status" value="1"/>
</dbReference>
<dbReference type="PANTHER" id="PTHR43875:SF15">
    <property type="entry name" value="TREHALOSE IMPORT ATP-BINDING PROTEIN SUGC"/>
    <property type="match status" value="1"/>
</dbReference>
<dbReference type="Pfam" id="PF00005">
    <property type="entry name" value="ABC_tran"/>
    <property type="match status" value="1"/>
</dbReference>
<evidence type="ECO:0000256" key="2">
    <source>
        <dbReference type="ARBA" id="ARBA00022448"/>
    </source>
</evidence>
<dbReference type="PANTHER" id="PTHR43875">
    <property type="entry name" value="MALTODEXTRIN IMPORT ATP-BINDING PROTEIN MSMX"/>
    <property type="match status" value="1"/>
</dbReference>
<dbReference type="Gene3D" id="3.40.50.300">
    <property type="entry name" value="P-loop containing nucleotide triphosphate hydrolases"/>
    <property type="match status" value="1"/>
</dbReference>
<comment type="caution">
    <text evidence="9">The sequence shown here is derived from an EMBL/GenBank/DDBJ whole genome shotgun (WGS) entry which is preliminary data.</text>
</comment>
<evidence type="ECO:0000256" key="6">
    <source>
        <dbReference type="ARBA" id="ARBA00022967"/>
    </source>
</evidence>
<dbReference type="SMART" id="SM00382">
    <property type="entry name" value="AAA"/>
    <property type="match status" value="1"/>
</dbReference>
<protein>
    <submittedName>
        <fullName evidence="9">Multiple sugar transport system ATP-binding protein</fullName>
    </submittedName>
</protein>
<dbReference type="GO" id="GO:0005524">
    <property type="term" value="F:ATP binding"/>
    <property type="evidence" value="ECO:0007669"/>
    <property type="project" value="UniProtKB-KW"/>
</dbReference>
<dbReference type="Pfam" id="PF08402">
    <property type="entry name" value="TOBE_2"/>
    <property type="match status" value="1"/>
</dbReference>
<dbReference type="SUPFAM" id="SSF50331">
    <property type="entry name" value="MOP-like"/>
    <property type="match status" value="1"/>
</dbReference>
<dbReference type="InterPro" id="IPR013611">
    <property type="entry name" value="Transp-assoc_OB_typ2"/>
</dbReference>
<sequence length="367" mass="39507">MASVTLRAVSKHWGAFTAVEAVSLDIADGEFMVLLGPSGCGKTTTMRMIAGLDDPTAGEILIGDGVVNDVSPGDRNLAMVFQNYGLYPHMTVAENIGYPLKVRRVASAERERKVRAAAARVELEAYLERKPQALSGGQRQRVALARAIVRTPRLFLMDEPLSNLDAKLRVSMRAQLKHLQRELGTTTIYVTHDQVEAMTLADRVAVMSKGRLQQVGSPLEIYNRPKNVMVAEFLGNPSMNLIAAAIEAGQIRHPSFSLAIGDLAPGPVTVGQRAEDMRIVPPDQGDFRAEIFAAELLGDATIMTVRLGSSLVAVKADKDCPARMGDIVGVTFDRSKLHFFDAGTGERLGEGARAAVTTAIDRAEAGS</sequence>
<comment type="similarity">
    <text evidence="1">Belongs to the ABC transporter superfamily.</text>
</comment>
<keyword evidence="7" id="KW-0472">Membrane</keyword>
<evidence type="ECO:0000256" key="7">
    <source>
        <dbReference type="ARBA" id="ARBA00023136"/>
    </source>
</evidence>
<keyword evidence="10" id="KW-1185">Reference proteome</keyword>
<evidence type="ECO:0000313" key="9">
    <source>
        <dbReference type="EMBL" id="MDQ0391430.1"/>
    </source>
</evidence>
<keyword evidence="3" id="KW-1003">Cell membrane</keyword>
<name>A0ABU0FA08_9HYPH</name>
<keyword evidence="6" id="KW-1278">Translocase</keyword>
<organism evidence="9 10">
    <name type="scientific">Labrys monachus</name>
    <dbReference type="NCBI Taxonomy" id="217067"/>
    <lineage>
        <taxon>Bacteria</taxon>
        <taxon>Pseudomonadati</taxon>
        <taxon>Pseudomonadota</taxon>
        <taxon>Alphaproteobacteria</taxon>
        <taxon>Hyphomicrobiales</taxon>
        <taxon>Xanthobacteraceae</taxon>
        <taxon>Labrys</taxon>
    </lineage>
</organism>
<dbReference type="InterPro" id="IPR012340">
    <property type="entry name" value="NA-bd_OB-fold"/>
</dbReference>
<proteinExistence type="inferred from homology"/>
<accession>A0ABU0FA08</accession>
<dbReference type="InterPro" id="IPR017871">
    <property type="entry name" value="ABC_transporter-like_CS"/>
</dbReference>
<dbReference type="PROSITE" id="PS50893">
    <property type="entry name" value="ABC_TRANSPORTER_2"/>
    <property type="match status" value="1"/>
</dbReference>
<keyword evidence="5 9" id="KW-0067">ATP-binding</keyword>
<keyword evidence="2" id="KW-0813">Transport</keyword>
<dbReference type="EMBL" id="JAUSVK010000001">
    <property type="protein sequence ID" value="MDQ0391430.1"/>
    <property type="molecule type" value="Genomic_DNA"/>
</dbReference>
<dbReference type="InterPro" id="IPR015855">
    <property type="entry name" value="ABC_transpr_MalK-like"/>
</dbReference>